<evidence type="ECO:0000256" key="1">
    <source>
        <dbReference type="ARBA" id="ARBA00004123"/>
    </source>
</evidence>
<evidence type="ECO:0000256" key="3">
    <source>
        <dbReference type="SAM" id="MobiDB-lite"/>
    </source>
</evidence>
<evidence type="ECO:0000313" key="6">
    <source>
        <dbReference type="Proteomes" id="UP001153737"/>
    </source>
</evidence>
<organism evidence="5 6">
    <name type="scientific">Phaedon cochleariae</name>
    <name type="common">Mustard beetle</name>
    <dbReference type="NCBI Taxonomy" id="80249"/>
    <lineage>
        <taxon>Eukaryota</taxon>
        <taxon>Metazoa</taxon>
        <taxon>Ecdysozoa</taxon>
        <taxon>Arthropoda</taxon>
        <taxon>Hexapoda</taxon>
        <taxon>Insecta</taxon>
        <taxon>Pterygota</taxon>
        <taxon>Neoptera</taxon>
        <taxon>Endopterygota</taxon>
        <taxon>Coleoptera</taxon>
        <taxon>Polyphaga</taxon>
        <taxon>Cucujiformia</taxon>
        <taxon>Chrysomeloidea</taxon>
        <taxon>Chrysomelidae</taxon>
        <taxon>Chrysomelinae</taxon>
        <taxon>Chrysomelini</taxon>
        <taxon>Phaedon</taxon>
    </lineage>
</organism>
<keyword evidence="6" id="KW-1185">Reference proteome</keyword>
<evidence type="ECO:0000256" key="2">
    <source>
        <dbReference type="ARBA" id="ARBA00023242"/>
    </source>
</evidence>
<evidence type="ECO:0000259" key="4">
    <source>
        <dbReference type="Pfam" id="PF00808"/>
    </source>
</evidence>
<sequence length="126" mass="14214">MMDIEETNGDIDTSTNIDVEIIENKEKHENEEPSSSKDVSHNQKHRYLRLPLARVKSMMKMDPGCAMTSQDSVFLITKATEMFIEFLAKEANKQLGSGKRKTIMKRDVDVAIDNNSCLCFLDGALS</sequence>
<dbReference type="SUPFAM" id="SSF47113">
    <property type="entry name" value="Histone-fold"/>
    <property type="match status" value="1"/>
</dbReference>
<dbReference type="GO" id="GO:0046982">
    <property type="term" value="F:protein heterodimerization activity"/>
    <property type="evidence" value="ECO:0007669"/>
    <property type="project" value="InterPro"/>
</dbReference>
<feature type="compositionally biased region" description="Basic and acidic residues" evidence="3">
    <location>
        <begin position="22"/>
        <end position="41"/>
    </location>
</feature>
<evidence type="ECO:0000313" key="5">
    <source>
        <dbReference type="EMBL" id="CAH1155798.1"/>
    </source>
</evidence>
<dbReference type="CDD" id="cd22929">
    <property type="entry name" value="HFD_POLE4-like"/>
    <property type="match status" value="1"/>
</dbReference>
<dbReference type="Gene3D" id="1.10.20.10">
    <property type="entry name" value="Histone, subunit A"/>
    <property type="match status" value="1"/>
</dbReference>
<protein>
    <recommendedName>
        <fullName evidence="4">Transcription factor CBF/NF-Y/archaeal histone domain-containing protein</fullName>
    </recommendedName>
</protein>
<dbReference type="GO" id="GO:0006261">
    <property type="term" value="P:DNA-templated DNA replication"/>
    <property type="evidence" value="ECO:0007669"/>
    <property type="project" value="TreeGrafter"/>
</dbReference>
<dbReference type="Proteomes" id="UP001153737">
    <property type="component" value="Chromosome 2"/>
</dbReference>
<accession>A0A9P0GMC9</accession>
<name>A0A9P0GMC9_PHACE</name>
<dbReference type="EMBL" id="OU896708">
    <property type="protein sequence ID" value="CAH1155798.1"/>
    <property type="molecule type" value="Genomic_DNA"/>
</dbReference>
<dbReference type="OrthoDB" id="636685at2759"/>
<feature type="region of interest" description="Disordered" evidence="3">
    <location>
        <begin position="1"/>
        <end position="43"/>
    </location>
</feature>
<dbReference type="AlphaFoldDB" id="A0A9P0GMC9"/>
<comment type="subcellular location">
    <subcellularLocation>
        <location evidence="1">Nucleus</location>
    </subcellularLocation>
</comment>
<dbReference type="PANTHER" id="PTHR10252">
    <property type="entry name" value="HISTONE-LIKE TRANSCRIPTION FACTOR CCAAT-RELATED"/>
    <property type="match status" value="1"/>
</dbReference>
<dbReference type="GO" id="GO:0008622">
    <property type="term" value="C:epsilon DNA polymerase complex"/>
    <property type="evidence" value="ECO:0007669"/>
    <property type="project" value="TreeGrafter"/>
</dbReference>
<proteinExistence type="predicted"/>
<dbReference type="InterPro" id="IPR009072">
    <property type="entry name" value="Histone-fold"/>
</dbReference>
<dbReference type="InterPro" id="IPR003958">
    <property type="entry name" value="CBFA_NFYB_domain"/>
</dbReference>
<dbReference type="Pfam" id="PF00808">
    <property type="entry name" value="CBFD_NFYB_HMF"/>
    <property type="match status" value="1"/>
</dbReference>
<gene>
    <name evidence="5" type="ORF">PHAECO_LOCUS6758</name>
</gene>
<feature type="domain" description="Transcription factor CBF/NF-Y/archaeal histone" evidence="4">
    <location>
        <begin position="49"/>
        <end position="112"/>
    </location>
</feature>
<reference evidence="5" key="2">
    <citation type="submission" date="2022-10" db="EMBL/GenBank/DDBJ databases">
        <authorList>
            <consortium name="ENA_rothamsted_submissions"/>
            <consortium name="culmorum"/>
            <person name="King R."/>
        </authorList>
    </citation>
    <scope>NUCLEOTIDE SEQUENCE</scope>
</reference>
<dbReference type="InterPro" id="IPR050568">
    <property type="entry name" value="Transcr_DNA_Rep_Reg"/>
</dbReference>
<dbReference type="PANTHER" id="PTHR10252:SF79">
    <property type="entry name" value="DNA POLYMERASE EPSILON SUBUNIT 4"/>
    <property type="match status" value="1"/>
</dbReference>
<keyword evidence="2" id="KW-0539">Nucleus</keyword>
<reference evidence="5" key="1">
    <citation type="submission" date="2022-01" db="EMBL/GenBank/DDBJ databases">
        <authorList>
            <person name="King R."/>
        </authorList>
    </citation>
    <scope>NUCLEOTIDE SEQUENCE</scope>
</reference>